<dbReference type="Proteomes" id="UP001145114">
    <property type="component" value="Unassembled WGS sequence"/>
</dbReference>
<protein>
    <submittedName>
        <fullName evidence="1">FACT complex subunit spt16</fullName>
        <ecNumber evidence="1">3.4.11.9</ecNumber>
    </submittedName>
</protein>
<dbReference type="EC" id="3.4.11.9" evidence="1"/>
<feature type="non-terminal residue" evidence="1">
    <location>
        <position position="1"/>
    </location>
</feature>
<keyword evidence="1" id="KW-0645">Protease</keyword>
<organism evidence="1 2">
    <name type="scientific">Spiromyces aspiralis</name>
    <dbReference type="NCBI Taxonomy" id="68401"/>
    <lineage>
        <taxon>Eukaryota</taxon>
        <taxon>Fungi</taxon>
        <taxon>Fungi incertae sedis</taxon>
        <taxon>Zoopagomycota</taxon>
        <taxon>Kickxellomycotina</taxon>
        <taxon>Kickxellomycetes</taxon>
        <taxon>Kickxellales</taxon>
        <taxon>Kickxellaceae</taxon>
        <taxon>Spiromyces</taxon>
    </lineage>
</organism>
<dbReference type="EMBL" id="JAMZIH010000575">
    <property type="protein sequence ID" value="KAJ1679137.1"/>
    <property type="molecule type" value="Genomic_DNA"/>
</dbReference>
<reference evidence="1" key="1">
    <citation type="submission" date="2022-06" db="EMBL/GenBank/DDBJ databases">
        <title>Phylogenomic reconstructions and comparative analyses of Kickxellomycotina fungi.</title>
        <authorList>
            <person name="Reynolds N.K."/>
            <person name="Stajich J.E."/>
            <person name="Barry K."/>
            <person name="Grigoriev I.V."/>
            <person name="Crous P."/>
            <person name="Smith M.E."/>
        </authorList>
    </citation>
    <scope>NUCLEOTIDE SEQUENCE</scope>
    <source>
        <strain evidence="1">RSA 2271</strain>
    </source>
</reference>
<name>A0ACC1HV65_9FUNG</name>
<keyword evidence="2" id="KW-1185">Reference proteome</keyword>
<proteinExistence type="predicted"/>
<comment type="caution">
    <text evidence="1">The sequence shown here is derived from an EMBL/GenBank/DDBJ whole genome shotgun (WGS) entry which is preliminary data.</text>
</comment>
<gene>
    <name evidence="1" type="primary">SPT16_1</name>
    <name evidence="1" type="ORF">EV182_002657</name>
</gene>
<sequence>ASDNRVDVDTPFREAGFTGVPFRANVLLQPTVDCLVHLSDTPFFVITMSDVEIVHLERVQFGLKNFDMVFVFKDYKRPPVHVNTIPMKQLDDVKEWLDSVNIPFSEGPVNLNWTTIMKTVNSDPKAFFMDGGWSFLQEGSDEEDEGMSEEEESEFSISEEELAHSETTEESEEESDFDTSDEESGSYSEDEADESGEDWDELERKAIEEDQRKNKRADEADGRGSKAKRPIGGSSN</sequence>
<feature type="non-terminal residue" evidence="1">
    <location>
        <position position="236"/>
    </location>
</feature>
<keyword evidence="1" id="KW-0378">Hydrolase</keyword>
<evidence type="ECO:0000313" key="2">
    <source>
        <dbReference type="Proteomes" id="UP001145114"/>
    </source>
</evidence>
<evidence type="ECO:0000313" key="1">
    <source>
        <dbReference type="EMBL" id="KAJ1679137.1"/>
    </source>
</evidence>
<keyword evidence="1" id="KW-0031">Aminopeptidase</keyword>
<accession>A0ACC1HV65</accession>